<keyword evidence="2" id="KW-1185">Reference proteome</keyword>
<organism evidence="1 2">
    <name type="scientific">Desulfobotulus alkaliphilus</name>
    <dbReference type="NCBI Taxonomy" id="622671"/>
    <lineage>
        <taxon>Bacteria</taxon>
        <taxon>Pseudomonadati</taxon>
        <taxon>Thermodesulfobacteriota</taxon>
        <taxon>Desulfobacteria</taxon>
        <taxon>Desulfobacterales</taxon>
        <taxon>Desulfobacteraceae</taxon>
        <taxon>Desulfobotulus</taxon>
    </lineage>
</organism>
<dbReference type="AlphaFoldDB" id="A0A562RQV3"/>
<comment type="caution">
    <text evidence="1">The sequence shown here is derived from an EMBL/GenBank/DDBJ whole genome shotgun (WGS) entry which is preliminary data.</text>
</comment>
<dbReference type="OrthoDB" id="5420061at2"/>
<evidence type="ECO:0000313" key="1">
    <source>
        <dbReference type="EMBL" id="TWI70770.1"/>
    </source>
</evidence>
<accession>A0A562RQV3</accession>
<sequence length="105" mass="12231">MTIKNHRKRLEDLFFRLHYLGKNWRQILHLALGTAHFGVNNQNFSADHSLFRVKGLKKITGLPGRIRMMRARAFMGFIPLKDAVRIFPGYAKRHGYGEKGKNHES</sequence>
<name>A0A562RQV3_9BACT</name>
<protein>
    <submittedName>
        <fullName evidence="1">Uncharacterized protein</fullName>
    </submittedName>
</protein>
<reference evidence="1 2" key="1">
    <citation type="submission" date="2019-07" db="EMBL/GenBank/DDBJ databases">
        <title>Genome sequencing of 100 strains of the haloalkaliphilic chemolithoautotrophic sulfur-oxidizing bacterium Thioalkalivibrio.</title>
        <authorList>
            <person name="Muyzer G."/>
        </authorList>
    </citation>
    <scope>NUCLEOTIDE SEQUENCE [LARGE SCALE GENOMIC DNA]</scope>
    <source>
        <strain evidence="1 2">ASO4-4</strain>
    </source>
</reference>
<gene>
    <name evidence="1" type="ORF">LZ24_02191</name>
</gene>
<dbReference type="Proteomes" id="UP000318307">
    <property type="component" value="Unassembled WGS sequence"/>
</dbReference>
<evidence type="ECO:0000313" key="2">
    <source>
        <dbReference type="Proteomes" id="UP000318307"/>
    </source>
</evidence>
<proteinExistence type="predicted"/>
<dbReference type="RefSeq" id="WP_144685313.1">
    <property type="nucleotide sequence ID" value="NZ_VLLC01000016.1"/>
</dbReference>
<dbReference type="EMBL" id="VLLC01000016">
    <property type="protein sequence ID" value="TWI70770.1"/>
    <property type="molecule type" value="Genomic_DNA"/>
</dbReference>